<feature type="compositionally biased region" description="Polar residues" evidence="5">
    <location>
        <begin position="15"/>
        <end position="25"/>
    </location>
</feature>
<keyword evidence="4 6" id="KW-0472">Membrane</keyword>
<gene>
    <name evidence="8" type="primary">dauA</name>
    <name evidence="8" type="ORF">R16034_00923</name>
</gene>
<proteinExistence type="predicted"/>
<name>A0AB72WXV6_9RALS</name>
<organism evidence="8 9">
    <name type="scientific">Ralstonia edaphi</name>
    <dbReference type="NCBI Taxonomy" id="3058599"/>
    <lineage>
        <taxon>Bacteria</taxon>
        <taxon>Pseudomonadati</taxon>
        <taxon>Pseudomonadota</taxon>
        <taxon>Betaproteobacteria</taxon>
        <taxon>Burkholderiales</taxon>
        <taxon>Burkholderiaceae</taxon>
        <taxon>Ralstonia</taxon>
    </lineage>
</organism>
<keyword evidence="9" id="KW-1185">Reference proteome</keyword>
<dbReference type="EMBL" id="CATWHI010000001">
    <property type="protein sequence ID" value="CAJ0737992.1"/>
    <property type="molecule type" value="Genomic_DNA"/>
</dbReference>
<dbReference type="GO" id="GO:0016020">
    <property type="term" value="C:membrane"/>
    <property type="evidence" value="ECO:0007669"/>
    <property type="project" value="UniProtKB-SubCell"/>
</dbReference>
<evidence type="ECO:0000256" key="2">
    <source>
        <dbReference type="ARBA" id="ARBA00022692"/>
    </source>
</evidence>
<evidence type="ECO:0000313" key="8">
    <source>
        <dbReference type="EMBL" id="CAJ0737992.1"/>
    </source>
</evidence>
<reference evidence="8 9" key="1">
    <citation type="submission" date="2023-07" db="EMBL/GenBank/DDBJ databases">
        <authorList>
            <person name="Peeters C."/>
        </authorList>
    </citation>
    <scope>NUCLEOTIDE SEQUENCE [LARGE SCALE GENOMIC DNA]</scope>
    <source>
        <strain evidence="8 9">R-16034</strain>
    </source>
</reference>
<feature type="transmembrane region" description="Helical" evidence="6">
    <location>
        <begin position="184"/>
        <end position="202"/>
    </location>
</feature>
<evidence type="ECO:0000256" key="6">
    <source>
        <dbReference type="SAM" id="Phobius"/>
    </source>
</evidence>
<evidence type="ECO:0000259" key="7">
    <source>
        <dbReference type="Pfam" id="PF00916"/>
    </source>
</evidence>
<dbReference type="AlphaFoldDB" id="A0AB72WXV6"/>
<protein>
    <submittedName>
        <fullName evidence="8">C4-dicarboxylic acid transporter DauA</fullName>
    </submittedName>
</protein>
<dbReference type="Pfam" id="PF00916">
    <property type="entry name" value="Sulfate_transp"/>
    <property type="match status" value="1"/>
</dbReference>
<dbReference type="PANTHER" id="PTHR11814">
    <property type="entry name" value="SULFATE TRANSPORTER"/>
    <property type="match status" value="1"/>
</dbReference>
<accession>A0AB72WXV6</accession>
<keyword evidence="2 6" id="KW-0812">Transmembrane</keyword>
<feature type="transmembrane region" description="Helical" evidence="6">
    <location>
        <begin position="92"/>
        <end position="119"/>
    </location>
</feature>
<feature type="transmembrane region" description="Helical" evidence="6">
    <location>
        <begin position="407"/>
        <end position="438"/>
    </location>
</feature>
<keyword evidence="3 6" id="KW-1133">Transmembrane helix</keyword>
<feature type="transmembrane region" description="Helical" evidence="6">
    <location>
        <begin position="214"/>
        <end position="233"/>
    </location>
</feature>
<dbReference type="InterPro" id="IPR011547">
    <property type="entry name" value="SLC26A/SulP_dom"/>
</dbReference>
<comment type="caution">
    <text evidence="8">The sequence shown here is derived from an EMBL/GenBank/DDBJ whole genome shotgun (WGS) entry which is preliminary data.</text>
</comment>
<feature type="region of interest" description="Disordered" evidence="5">
    <location>
        <begin position="1"/>
        <end position="25"/>
    </location>
</feature>
<dbReference type="GO" id="GO:0055085">
    <property type="term" value="P:transmembrane transport"/>
    <property type="evidence" value="ECO:0007669"/>
    <property type="project" value="InterPro"/>
</dbReference>
<dbReference type="Proteomes" id="UP001189225">
    <property type="component" value="Unassembled WGS sequence"/>
</dbReference>
<feature type="transmembrane region" description="Helical" evidence="6">
    <location>
        <begin position="319"/>
        <end position="337"/>
    </location>
</feature>
<evidence type="ECO:0000256" key="5">
    <source>
        <dbReference type="SAM" id="MobiDB-lite"/>
    </source>
</evidence>
<feature type="transmembrane region" description="Helical" evidence="6">
    <location>
        <begin position="276"/>
        <end position="298"/>
    </location>
</feature>
<feature type="domain" description="SLC26A/SulP transporter" evidence="7">
    <location>
        <begin position="33"/>
        <end position="394"/>
    </location>
</feature>
<feature type="transmembrane region" description="Helical" evidence="6">
    <location>
        <begin position="131"/>
        <end position="152"/>
    </location>
</feature>
<comment type="subcellular location">
    <subcellularLocation>
        <location evidence="1">Membrane</location>
        <topology evidence="1">Multi-pass membrane protein</topology>
    </subcellularLocation>
</comment>
<evidence type="ECO:0000256" key="1">
    <source>
        <dbReference type="ARBA" id="ARBA00004141"/>
    </source>
</evidence>
<feature type="transmembrane region" description="Helical" evidence="6">
    <location>
        <begin position="62"/>
        <end position="80"/>
    </location>
</feature>
<dbReference type="InterPro" id="IPR001902">
    <property type="entry name" value="SLC26A/SulP_fam"/>
</dbReference>
<sequence length="545" mass="56973">MPAVPPPAGRRSRVRSSYNSKTMQTPTSPAFFPRDMLAGLIVFFVALPLCLGIANASGVDPLAGLLSGMIGGLVVALLSGSQLSVSGPAAGLVVIVVDGIARLGGFSAFLVAVALAGALQFVFGMLRAGRFAAYVPSSVIKGMLAAIGLLLIIKQVPLAFGLAGEGGAAGVAGAGMIATPWGSISLPALLVTLLSAAVLIGWDTPMLRRFTVVRALPSPLVVVALGIGVTLLLEVVAPGIAVPAEHRVDLPSLASFGAFLDALESPTFGALGNPDVWRVAVALAIVASLETLLCLEAVEQIDPKKRAASPDRELKAQGVGNMVAGLLGGLPITSVIVRSSANVHAGAQSRWSAVVHGALLLASVFALTAIVNLIPLACLATILIFTGYKLAKPSLFVAVAREGWDRFAPFIATIVGVLLTDLLIGIVIGIALSIALAIRANLRRTIVMARHHDHFLLTFRKDVSFMGKVPLKRYLAQVPDHATLIVDAARADYIDPDVREMVEHFIEAAPTRGIVIERHHFDATVPQRAAGLRMPRLPFMRTATR</sequence>
<feature type="transmembrane region" description="Helical" evidence="6">
    <location>
        <begin position="357"/>
        <end position="386"/>
    </location>
</feature>
<evidence type="ECO:0000313" key="9">
    <source>
        <dbReference type="Proteomes" id="UP001189225"/>
    </source>
</evidence>
<evidence type="ECO:0000256" key="3">
    <source>
        <dbReference type="ARBA" id="ARBA00022989"/>
    </source>
</evidence>
<evidence type="ECO:0000256" key="4">
    <source>
        <dbReference type="ARBA" id="ARBA00023136"/>
    </source>
</evidence>